<sequence>MPSSSTTRSSASRIPLLDVFKGLACALIVGHHLVFYGPMSDVAYPLAPGLMDWMFEYGRMAVQVFLVLGGYLAASTLAPQGVARFESPLQQVLRRFVRLSTPYLAALLFGLLAAELARYGMEHPSIPSAPTLPQFLAHVFLLQDVLGFEALSAGVWYVAIDFQLFVLAVAVFSLARALPERWAAAWQAPALVLLGTGASLLYFNLLPELDTVGLYFAGSYGLGMLAFWAGRSASPYRWLTAVALLGLTALALDFRERIAVALVTALVLGVLQASGGARLWSPLPKVQRLGQMSYSVFLAHFPVCLLVNALFSQLWPSQPWVNAAGMVVAFGLSLRAGQWLYRHVETRLVSMPVAMRMQGGLLVATGLLLLGLKAL</sequence>
<evidence type="ECO:0000313" key="3">
    <source>
        <dbReference type="EMBL" id="MDR7378070.1"/>
    </source>
</evidence>
<keyword evidence="4" id="KW-1185">Reference proteome</keyword>
<feature type="domain" description="Acyltransferase 3" evidence="2">
    <location>
        <begin position="17"/>
        <end position="333"/>
    </location>
</feature>
<evidence type="ECO:0000313" key="4">
    <source>
        <dbReference type="Proteomes" id="UP001180487"/>
    </source>
</evidence>
<feature type="transmembrane region" description="Helical" evidence="1">
    <location>
        <begin position="323"/>
        <end position="341"/>
    </location>
</feature>
<dbReference type="PANTHER" id="PTHR11161:SF0">
    <property type="entry name" value="O-ACYLTRANSFERASE LIKE PROTEIN"/>
    <property type="match status" value="1"/>
</dbReference>
<reference evidence="3 4" key="1">
    <citation type="submission" date="2023-07" db="EMBL/GenBank/DDBJ databases">
        <title>Sorghum-associated microbial communities from plants grown in Nebraska, USA.</title>
        <authorList>
            <person name="Schachtman D."/>
        </authorList>
    </citation>
    <scope>NUCLEOTIDE SEQUENCE [LARGE SCALE GENOMIC DNA]</scope>
    <source>
        <strain evidence="3 4">BE313</strain>
    </source>
</reference>
<feature type="transmembrane region" description="Helical" evidence="1">
    <location>
        <begin position="212"/>
        <end position="229"/>
    </location>
</feature>
<dbReference type="PANTHER" id="PTHR11161">
    <property type="entry name" value="O-ACYLTRANSFERASE"/>
    <property type="match status" value="1"/>
</dbReference>
<comment type="caution">
    <text evidence="3">The sequence shown here is derived from an EMBL/GenBank/DDBJ whole genome shotgun (WGS) entry which is preliminary data.</text>
</comment>
<dbReference type="Proteomes" id="UP001180487">
    <property type="component" value="Unassembled WGS sequence"/>
</dbReference>
<keyword evidence="1" id="KW-0812">Transmembrane</keyword>
<evidence type="ECO:0000256" key="1">
    <source>
        <dbReference type="SAM" id="Phobius"/>
    </source>
</evidence>
<gene>
    <name evidence="3" type="ORF">J2X19_002749</name>
</gene>
<keyword evidence="1" id="KW-1133">Transmembrane helix</keyword>
<feature type="transmembrane region" description="Helical" evidence="1">
    <location>
        <begin position="292"/>
        <end position="311"/>
    </location>
</feature>
<dbReference type="InterPro" id="IPR052728">
    <property type="entry name" value="O2_lipid_transport_reg"/>
</dbReference>
<proteinExistence type="predicted"/>
<feature type="transmembrane region" description="Helical" evidence="1">
    <location>
        <begin position="60"/>
        <end position="82"/>
    </location>
</feature>
<feature type="transmembrane region" description="Helical" evidence="1">
    <location>
        <begin position="258"/>
        <end position="280"/>
    </location>
</feature>
<feature type="transmembrane region" description="Helical" evidence="1">
    <location>
        <begin position="154"/>
        <end position="175"/>
    </location>
</feature>
<dbReference type="Pfam" id="PF01757">
    <property type="entry name" value="Acyl_transf_3"/>
    <property type="match status" value="1"/>
</dbReference>
<dbReference type="RefSeq" id="WP_310373919.1">
    <property type="nucleotide sequence ID" value="NZ_JAVDXT010000002.1"/>
</dbReference>
<keyword evidence="1" id="KW-0472">Membrane</keyword>
<feature type="transmembrane region" description="Helical" evidence="1">
    <location>
        <begin position="20"/>
        <end position="40"/>
    </location>
</feature>
<accession>A0ABU2C9Q9</accession>
<feature type="transmembrane region" description="Helical" evidence="1">
    <location>
        <begin position="353"/>
        <end position="372"/>
    </location>
</feature>
<protein>
    <submittedName>
        <fullName evidence="3">Peptidoglycan/LPS O-acetylase OafA/YrhL</fullName>
    </submittedName>
</protein>
<feature type="transmembrane region" description="Helical" evidence="1">
    <location>
        <begin position="182"/>
        <end position="206"/>
    </location>
</feature>
<evidence type="ECO:0000259" key="2">
    <source>
        <dbReference type="Pfam" id="PF01757"/>
    </source>
</evidence>
<feature type="transmembrane region" description="Helical" evidence="1">
    <location>
        <begin position="103"/>
        <end position="121"/>
    </location>
</feature>
<dbReference type="EMBL" id="JAVDXT010000002">
    <property type="protein sequence ID" value="MDR7378070.1"/>
    <property type="molecule type" value="Genomic_DNA"/>
</dbReference>
<name>A0ABU2C9Q9_9BURK</name>
<dbReference type="InterPro" id="IPR002656">
    <property type="entry name" value="Acyl_transf_3_dom"/>
</dbReference>
<organism evidence="3 4">
    <name type="scientific">Rhodoferax ferrireducens</name>
    <dbReference type="NCBI Taxonomy" id="192843"/>
    <lineage>
        <taxon>Bacteria</taxon>
        <taxon>Pseudomonadati</taxon>
        <taxon>Pseudomonadota</taxon>
        <taxon>Betaproteobacteria</taxon>
        <taxon>Burkholderiales</taxon>
        <taxon>Comamonadaceae</taxon>
        <taxon>Rhodoferax</taxon>
    </lineage>
</organism>